<dbReference type="PANTHER" id="PTHR44591">
    <property type="entry name" value="STRESS RESPONSE REGULATOR PROTEIN 1"/>
    <property type="match status" value="1"/>
</dbReference>
<organism evidence="4 5">
    <name type="scientific">Pseudobacteriovorax antillogorgiicola</name>
    <dbReference type="NCBI Taxonomy" id="1513793"/>
    <lineage>
        <taxon>Bacteria</taxon>
        <taxon>Pseudomonadati</taxon>
        <taxon>Bdellovibrionota</taxon>
        <taxon>Oligoflexia</taxon>
        <taxon>Oligoflexales</taxon>
        <taxon>Pseudobacteriovoracaceae</taxon>
        <taxon>Pseudobacteriovorax</taxon>
    </lineage>
</organism>
<feature type="modified residue" description="4-aspartylphosphate" evidence="2">
    <location>
        <position position="64"/>
    </location>
</feature>
<reference evidence="5" key="1">
    <citation type="submission" date="2017-04" db="EMBL/GenBank/DDBJ databases">
        <authorList>
            <person name="Varghese N."/>
            <person name="Submissions S."/>
        </authorList>
    </citation>
    <scope>NUCLEOTIDE SEQUENCE [LARGE SCALE GENOMIC DNA]</scope>
    <source>
        <strain evidence="5">RKEM611</strain>
    </source>
</reference>
<evidence type="ECO:0000259" key="3">
    <source>
        <dbReference type="PROSITE" id="PS50110"/>
    </source>
</evidence>
<evidence type="ECO:0000256" key="2">
    <source>
        <dbReference type="PROSITE-ProRule" id="PRU00169"/>
    </source>
</evidence>
<keyword evidence="1 2" id="KW-0597">Phosphoprotein</keyword>
<dbReference type="CDD" id="cd00156">
    <property type="entry name" value="REC"/>
    <property type="match status" value="1"/>
</dbReference>
<dbReference type="OrthoDB" id="5298391at2"/>
<accession>A0A1Y6CVZ5</accession>
<evidence type="ECO:0000256" key="1">
    <source>
        <dbReference type="ARBA" id="ARBA00022553"/>
    </source>
</evidence>
<dbReference type="Proteomes" id="UP000192907">
    <property type="component" value="Unassembled WGS sequence"/>
</dbReference>
<feature type="domain" description="Response regulatory" evidence="3">
    <location>
        <begin position="14"/>
        <end position="129"/>
    </location>
</feature>
<dbReference type="SMART" id="SM00448">
    <property type="entry name" value="REC"/>
    <property type="match status" value="1"/>
</dbReference>
<sequence>MSINKQDSQEKLGTILLVDDNPDIVEVLQEIIETHTNFSVQTALGAKEGLDVLKNHPIDVIILDLLMPVMDGIEMFQLIRNRSINAPVIFLTGKGDDEKQALAFELGAFDFLQKPVKARDLLLLIDEAFKVVQQIRTILSKKQQSTA</sequence>
<dbReference type="PROSITE" id="PS50110">
    <property type="entry name" value="RESPONSE_REGULATORY"/>
    <property type="match status" value="1"/>
</dbReference>
<keyword evidence="5" id="KW-1185">Reference proteome</keyword>
<dbReference type="RefSeq" id="WP_132325557.1">
    <property type="nucleotide sequence ID" value="NZ_FWZT01000033.1"/>
</dbReference>
<dbReference type="AlphaFoldDB" id="A0A1Y6CVZ5"/>
<dbReference type="InterPro" id="IPR011006">
    <property type="entry name" value="CheY-like_superfamily"/>
</dbReference>
<dbReference type="STRING" id="1513793.SAMN06296036_13310"/>
<protein>
    <submittedName>
        <fullName evidence="4">Response regulator receiver domain-containing protein</fullName>
    </submittedName>
</protein>
<dbReference type="InterPro" id="IPR001789">
    <property type="entry name" value="Sig_transdc_resp-reg_receiver"/>
</dbReference>
<gene>
    <name evidence="4" type="ORF">SAMN06296036_13310</name>
</gene>
<dbReference type="Pfam" id="PF00072">
    <property type="entry name" value="Response_reg"/>
    <property type="match status" value="1"/>
</dbReference>
<dbReference type="Gene3D" id="3.40.50.2300">
    <property type="match status" value="1"/>
</dbReference>
<dbReference type="GO" id="GO:0000160">
    <property type="term" value="P:phosphorelay signal transduction system"/>
    <property type="evidence" value="ECO:0007669"/>
    <property type="project" value="InterPro"/>
</dbReference>
<name>A0A1Y6CVZ5_9BACT</name>
<evidence type="ECO:0000313" key="4">
    <source>
        <dbReference type="EMBL" id="SMF78831.1"/>
    </source>
</evidence>
<dbReference type="PANTHER" id="PTHR44591:SF3">
    <property type="entry name" value="RESPONSE REGULATORY DOMAIN-CONTAINING PROTEIN"/>
    <property type="match status" value="1"/>
</dbReference>
<dbReference type="SUPFAM" id="SSF52172">
    <property type="entry name" value="CheY-like"/>
    <property type="match status" value="1"/>
</dbReference>
<evidence type="ECO:0000313" key="5">
    <source>
        <dbReference type="Proteomes" id="UP000192907"/>
    </source>
</evidence>
<dbReference type="InterPro" id="IPR050595">
    <property type="entry name" value="Bact_response_regulator"/>
</dbReference>
<proteinExistence type="predicted"/>
<dbReference type="EMBL" id="FWZT01000033">
    <property type="protein sequence ID" value="SMF78831.1"/>
    <property type="molecule type" value="Genomic_DNA"/>
</dbReference>